<dbReference type="SUPFAM" id="SSF48371">
    <property type="entry name" value="ARM repeat"/>
    <property type="match status" value="1"/>
</dbReference>
<dbReference type="PANTHER" id="PTHR33115">
    <property type="entry name" value="ARM REPEAT SUPERFAMILY PROTEIN"/>
    <property type="match status" value="1"/>
</dbReference>
<reference evidence="3" key="1">
    <citation type="submission" date="2024-10" db="EMBL/GenBank/DDBJ databases">
        <authorList>
            <person name="Ryan C."/>
        </authorList>
    </citation>
    <scope>NUCLEOTIDE SEQUENCE [LARGE SCALE GENOMIC DNA]</scope>
</reference>
<keyword evidence="2" id="KW-1133">Transmembrane helix</keyword>
<dbReference type="InterPro" id="IPR011989">
    <property type="entry name" value="ARM-like"/>
</dbReference>
<dbReference type="Gene3D" id="1.25.10.10">
    <property type="entry name" value="Leucine-rich Repeat Variant"/>
    <property type="match status" value="1"/>
</dbReference>
<dbReference type="EMBL" id="OZ075135">
    <property type="protein sequence ID" value="CAL4996368.1"/>
    <property type="molecule type" value="Genomic_DNA"/>
</dbReference>
<keyword evidence="2" id="KW-0812">Transmembrane</keyword>
<evidence type="ECO:0000256" key="2">
    <source>
        <dbReference type="SAM" id="Phobius"/>
    </source>
</evidence>
<gene>
    <name evidence="3" type="ORF">URODEC1_LOCUS62862</name>
</gene>
<dbReference type="InterPro" id="IPR016024">
    <property type="entry name" value="ARM-type_fold"/>
</dbReference>
<evidence type="ECO:0000313" key="3">
    <source>
        <dbReference type="EMBL" id="CAL4996368.1"/>
    </source>
</evidence>
<dbReference type="Proteomes" id="UP001497457">
    <property type="component" value="Chromosome 25rd"/>
</dbReference>
<dbReference type="PANTHER" id="PTHR33115:SF25">
    <property type="entry name" value="CONDENSIN COMPLEX SUBUNIT 1 C-TERMINAL DOMAIN-CONTAINING PROTEIN"/>
    <property type="match status" value="1"/>
</dbReference>
<sequence>MADSAGEGSNGGGSGKPTEHTTEAQAAHAHARAYEHALAYTRARTSVSLAVKASGLLALLLSSVILLGGYVQSLGKKDFLCITAISVIQSFGIFNDWENSIVYLIDFTSAIMEKFIRLITDPNPKNIIIIIVGYPFMIGISCVKTIFLYGPFACAAISSWRISKINHGNRDGTDSMANMMVALNLFYALVIFQGAVFMVLFLNAIIGEGIMASLLLAQEQLPLPEGQGKEAIIKYLYHVSVKCRKDPLSIRGMDLIKYAVELLDSESQVDYLYGARLLSSFIKKKMGKDVRSLLLPSRKKIQKLIESLRISSSLDETCVEFRSLNPLNILFPRPSRCLYVMSNLDDNTEIRELAATIVADLAGHIDLTKYPESMTAIDRRRETEAGLQRLIIERRQWTLMREQKRMMIRKERRPQNKDGDARYKLILQGVIILDRLASNNENCRLICSHPGLLPKITAPVYSGGLIQDITIKAWSDIVTRSLKLLHKLIRAPGSTSRSLRHAISTNDQALNNLKSVLNLGSEAGQELQLTAMEILTELALDQSVNFAREIKKILIKKQLHVFLDDGDAEESATTAGRTLVSLSTNSESNCALIMTTQNDVIDRLTELFEAKNNITQRIIVAEIMENLCAYCDVDKQHMKEILLPKVLKEIMSKKELQQRIFFAGQNNSASRDEENQRYSEPEKCTCWYHYYRHSLIRKFHQKIRKWVKGHQEISSTADQNKLSDQQSEEQEAILSLTLVISNKLNSADDLDYAIDNTIGREAFVDKLKSILDDNGEATPDSLRIVKLCGQIAESTMLCQQYQQYAEHYRNKGFESSLSKASETMSRLESCMLFLGTDFGLKKDSQAAHFRHPVKT</sequence>
<feature type="transmembrane region" description="Helical" evidence="2">
    <location>
        <begin position="49"/>
        <end position="70"/>
    </location>
</feature>
<feature type="transmembrane region" description="Helical" evidence="2">
    <location>
        <begin position="127"/>
        <end position="160"/>
    </location>
</feature>
<evidence type="ECO:0000256" key="1">
    <source>
        <dbReference type="SAM" id="MobiDB-lite"/>
    </source>
</evidence>
<protein>
    <submittedName>
        <fullName evidence="3">Uncharacterized protein</fullName>
    </submittedName>
</protein>
<accession>A0ABC9BBB7</accession>
<evidence type="ECO:0000313" key="4">
    <source>
        <dbReference type="Proteomes" id="UP001497457"/>
    </source>
</evidence>
<name>A0ABC9BBB7_9POAL</name>
<feature type="transmembrane region" description="Helical" evidence="2">
    <location>
        <begin position="181"/>
        <end position="206"/>
    </location>
</feature>
<organism evidence="3 4">
    <name type="scientific">Urochloa decumbens</name>
    <dbReference type="NCBI Taxonomy" id="240449"/>
    <lineage>
        <taxon>Eukaryota</taxon>
        <taxon>Viridiplantae</taxon>
        <taxon>Streptophyta</taxon>
        <taxon>Embryophyta</taxon>
        <taxon>Tracheophyta</taxon>
        <taxon>Spermatophyta</taxon>
        <taxon>Magnoliopsida</taxon>
        <taxon>Liliopsida</taxon>
        <taxon>Poales</taxon>
        <taxon>Poaceae</taxon>
        <taxon>PACMAD clade</taxon>
        <taxon>Panicoideae</taxon>
        <taxon>Panicodae</taxon>
        <taxon>Paniceae</taxon>
        <taxon>Melinidinae</taxon>
        <taxon>Urochloa</taxon>
    </lineage>
</organism>
<keyword evidence="4" id="KW-1185">Reference proteome</keyword>
<dbReference type="AlphaFoldDB" id="A0ABC9BBB7"/>
<keyword evidence="2" id="KW-0472">Membrane</keyword>
<proteinExistence type="predicted"/>
<feature type="region of interest" description="Disordered" evidence="1">
    <location>
        <begin position="1"/>
        <end position="26"/>
    </location>
</feature>